<organism evidence="3 4">
    <name type="scientific">Triparma retinervis</name>
    <dbReference type="NCBI Taxonomy" id="2557542"/>
    <lineage>
        <taxon>Eukaryota</taxon>
        <taxon>Sar</taxon>
        <taxon>Stramenopiles</taxon>
        <taxon>Ochrophyta</taxon>
        <taxon>Bolidophyceae</taxon>
        <taxon>Parmales</taxon>
        <taxon>Triparmaceae</taxon>
        <taxon>Triparma</taxon>
    </lineage>
</organism>
<dbReference type="GO" id="GO:0004185">
    <property type="term" value="F:serine-type carboxypeptidase activity"/>
    <property type="evidence" value="ECO:0007669"/>
    <property type="project" value="InterPro"/>
</dbReference>
<protein>
    <recommendedName>
        <fullName evidence="5">Serine carboxypeptidase</fullName>
    </recommendedName>
</protein>
<proteinExistence type="inferred from homology"/>
<keyword evidence="4" id="KW-1185">Reference proteome</keyword>
<dbReference type="OrthoDB" id="443318at2759"/>
<dbReference type="Proteomes" id="UP001165082">
    <property type="component" value="Unassembled WGS sequence"/>
</dbReference>
<dbReference type="SUPFAM" id="SSF53474">
    <property type="entry name" value="alpha/beta-Hydrolases"/>
    <property type="match status" value="1"/>
</dbReference>
<comment type="similarity">
    <text evidence="1">Belongs to the peptidase S10 family.</text>
</comment>
<dbReference type="AlphaFoldDB" id="A0A9W7CLU8"/>
<dbReference type="GO" id="GO:0006508">
    <property type="term" value="P:proteolysis"/>
    <property type="evidence" value="ECO:0007669"/>
    <property type="project" value="InterPro"/>
</dbReference>
<comment type="caution">
    <text evidence="3">The sequence shown here is derived from an EMBL/GenBank/DDBJ whole genome shotgun (WGS) entry which is preliminary data.</text>
</comment>
<dbReference type="Gene3D" id="3.40.50.1820">
    <property type="entry name" value="alpha/beta hydrolase"/>
    <property type="match status" value="1"/>
</dbReference>
<feature type="chain" id="PRO_5040723553" description="Serine carboxypeptidase" evidence="2">
    <location>
        <begin position="19"/>
        <end position="271"/>
    </location>
</feature>
<evidence type="ECO:0000256" key="1">
    <source>
        <dbReference type="ARBA" id="ARBA00009431"/>
    </source>
</evidence>
<dbReference type="InterPro" id="IPR001563">
    <property type="entry name" value="Peptidase_S10"/>
</dbReference>
<dbReference type="Pfam" id="PF00450">
    <property type="entry name" value="Peptidase_S10"/>
    <property type="match status" value="2"/>
</dbReference>
<evidence type="ECO:0008006" key="5">
    <source>
        <dbReference type="Google" id="ProtNLM"/>
    </source>
</evidence>
<accession>A0A9W7CLU8</accession>
<dbReference type="Gene3D" id="3.40.50.11320">
    <property type="match status" value="1"/>
</dbReference>
<keyword evidence="2" id="KW-0732">Signal</keyword>
<reference evidence="3" key="1">
    <citation type="submission" date="2022-07" db="EMBL/GenBank/DDBJ databases">
        <title>Genome analysis of Parmales, a sister group of diatoms, reveals the evolutionary specialization of diatoms from phago-mixotrophs to photoautotrophs.</title>
        <authorList>
            <person name="Ban H."/>
            <person name="Sato S."/>
            <person name="Yoshikawa S."/>
            <person name="Kazumasa Y."/>
            <person name="Nakamura Y."/>
            <person name="Ichinomiya M."/>
            <person name="Saitoh K."/>
            <person name="Sato N."/>
            <person name="Blanc-Mathieu R."/>
            <person name="Endo H."/>
            <person name="Kuwata A."/>
            <person name="Ogata H."/>
        </authorList>
    </citation>
    <scope>NUCLEOTIDE SEQUENCE</scope>
</reference>
<feature type="signal peptide" evidence="2">
    <location>
        <begin position="1"/>
        <end position="18"/>
    </location>
</feature>
<sequence length="271" mass="29501">MFVLSSLLLLGALAAVGAAPAEDLVTNLPGYGALPFPMYSGFLSYTMSTGKQVNTHYILSQQMEGEYDEDKLIFWSNGGPGASSMFGFMTEVGPFSLNANSLTTDEMSTKTYDTIKETCGGEDVLKHPLAFGGLSPSCSSLLSALDSEIGGYYEYALYDDCTYQNGLLKTKARPKHTAWRGDVEGALNDYTCGGGEVMEDAPWRPWTLDGCARMGGYATGYEGGAFEFVTVRGAGHMTPTYKPEASFEMFRTWIMGEERKKYVKGCEEPDL</sequence>
<evidence type="ECO:0000256" key="2">
    <source>
        <dbReference type="SAM" id="SignalP"/>
    </source>
</evidence>
<dbReference type="EMBL" id="BRXZ01000285">
    <property type="protein sequence ID" value="GMI08842.1"/>
    <property type="molecule type" value="Genomic_DNA"/>
</dbReference>
<name>A0A9W7CLU8_9STRA</name>
<evidence type="ECO:0000313" key="4">
    <source>
        <dbReference type="Proteomes" id="UP001165082"/>
    </source>
</evidence>
<dbReference type="InterPro" id="IPR029058">
    <property type="entry name" value="AB_hydrolase_fold"/>
</dbReference>
<gene>
    <name evidence="3" type="ORF">TrRE_jg2153</name>
</gene>
<evidence type="ECO:0000313" key="3">
    <source>
        <dbReference type="EMBL" id="GMI08842.1"/>
    </source>
</evidence>